<dbReference type="HOGENOM" id="CLU_3271209_0_0_9"/>
<organism evidence="1 2">
    <name type="scientific">Holdemania filiformis DSM 12042</name>
    <dbReference type="NCBI Taxonomy" id="545696"/>
    <lineage>
        <taxon>Bacteria</taxon>
        <taxon>Bacillati</taxon>
        <taxon>Bacillota</taxon>
        <taxon>Erysipelotrichia</taxon>
        <taxon>Erysipelotrichales</taxon>
        <taxon>Erysipelotrichaceae</taxon>
        <taxon>Holdemania</taxon>
    </lineage>
</organism>
<protein>
    <submittedName>
        <fullName evidence="1">Uncharacterized protein</fullName>
    </submittedName>
</protein>
<proteinExistence type="predicted"/>
<reference evidence="1 2" key="1">
    <citation type="submission" date="2008-12" db="EMBL/GenBank/DDBJ databases">
        <authorList>
            <person name="Fulton L."/>
            <person name="Clifton S."/>
            <person name="Fulton B."/>
            <person name="Xu J."/>
            <person name="Minx P."/>
            <person name="Pepin K.H."/>
            <person name="Johnson M."/>
            <person name="Bhonagiri V."/>
            <person name="Nash W.E."/>
            <person name="Mardis E.R."/>
            <person name="Wilson R.K."/>
        </authorList>
    </citation>
    <scope>NUCLEOTIDE SEQUENCE [LARGE SCALE GENOMIC DNA]</scope>
    <source>
        <strain evidence="1 2">DSM 12042</strain>
    </source>
</reference>
<gene>
    <name evidence="1" type="ORF">HOLDEFILI_02170</name>
</gene>
<name>B9Y8M3_9FIRM</name>
<accession>B9Y8M3</accession>
<evidence type="ECO:0000313" key="1">
    <source>
        <dbReference type="EMBL" id="EEF67648.1"/>
    </source>
</evidence>
<sequence>MNLTREDGKRFTIKAIFVILYDVDLELVIDKLACIGEAASK</sequence>
<dbReference type="STRING" id="545696.HOLDEFILI_02170"/>
<dbReference type="Proteomes" id="UP000005950">
    <property type="component" value="Unassembled WGS sequence"/>
</dbReference>
<dbReference type="AlphaFoldDB" id="B9Y8M3"/>
<evidence type="ECO:0000313" key="2">
    <source>
        <dbReference type="Proteomes" id="UP000005950"/>
    </source>
</evidence>
<reference evidence="1 2" key="2">
    <citation type="submission" date="2009-02" db="EMBL/GenBank/DDBJ databases">
        <title>Draft genome sequence of Holdemania filiformis DSM 12042.</title>
        <authorList>
            <person name="Sudarsanam P."/>
            <person name="Ley R."/>
            <person name="Guruge J."/>
            <person name="Turnbaugh P.J."/>
            <person name="Mahowald M."/>
            <person name="Liep D."/>
            <person name="Gordon J."/>
        </authorList>
    </citation>
    <scope>NUCLEOTIDE SEQUENCE [LARGE SCALE GENOMIC DNA]</scope>
    <source>
        <strain evidence="1 2">DSM 12042</strain>
    </source>
</reference>
<comment type="caution">
    <text evidence="1">The sequence shown here is derived from an EMBL/GenBank/DDBJ whole genome shotgun (WGS) entry which is preliminary data.</text>
</comment>
<dbReference type="EMBL" id="ACCF01000128">
    <property type="protein sequence ID" value="EEF67648.1"/>
    <property type="molecule type" value="Genomic_DNA"/>
</dbReference>